<dbReference type="GO" id="GO:0000155">
    <property type="term" value="F:phosphorelay sensor kinase activity"/>
    <property type="evidence" value="ECO:0007669"/>
    <property type="project" value="InterPro"/>
</dbReference>
<accession>A0A6L8WB56</accession>
<keyword evidence="6" id="KW-0902">Two-component regulatory system</keyword>
<dbReference type="AlphaFoldDB" id="A0A6L8WB56"/>
<organism evidence="10 11">
    <name type="scientific">Sneathiella litorea</name>
    <dbReference type="NCBI Taxonomy" id="2606216"/>
    <lineage>
        <taxon>Bacteria</taxon>
        <taxon>Pseudomonadati</taxon>
        <taxon>Pseudomonadota</taxon>
        <taxon>Alphaproteobacteria</taxon>
        <taxon>Sneathiellales</taxon>
        <taxon>Sneathiellaceae</taxon>
        <taxon>Sneathiella</taxon>
    </lineage>
</organism>
<name>A0A6L8WB56_9PROT</name>
<proteinExistence type="predicted"/>
<dbReference type="GO" id="GO:0016036">
    <property type="term" value="P:cellular response to phosphate starvation"/>
    <property type="evidence" value="ECO:0007669"/>
    <property type="project" value="TreeGrafter"/>
</dbReference>
<evidence type="ECO:0000256" key="1">
    <source>
        <dbReference type="ARBA" id="ARBA00000085"/>
    </source>
</evidence>
<dbReference type="SUPFAM" id="SSF55874">
    <property type="entry name" value="ATPase domain of HSP90 chaperone/DNA topoisomerase II/histidine kinase"/>
    <property type="match status" value="1"/>
</dbReference>
<dbReference type="InterPro" id="IPR035965">
    <property type="entry name" value="PAS-like_dom_sf"/>
</dbReference>
<evidence type="ECO:0000313" key="10">
    <source>
        <dbReference type="EMBL" id="MZR31899.1"/>
    </source>
</evidence>
<feature type="transmembrane region" description="Helical" evidence="8">
    <location>
        <begin position="7"/>
        <end position="28"/>
    </location>
</feature>
<dbReference type="RefSeq" id="WP_161316487.1">
    <property type="nucleotide sequence ID" value="NZ_WTUW01000009.1"/>
</dbReference>
<dbReference type="Pfam" id="PF02518">
    <property type="entry name" value="HATPase_c"/>
    <property type="match status" value="1"/>
</dbReference>
<reference evidence="10 11" key="1">
    <citation type="submission" date="2019-12" db="EMBL/GenBank/DDBJ databases">
        <title>Snethiella sp. nov. sp. isolated from sea sand.</title>
        <authorList>
            <person name="Kim J."/>
            <person name="Jeong S.E."/>
            <person name="Jung H.S."/>
            <person name="Jeon C.O."/>
        </authorList>
    </citation>
    <scope>NUCLEOTIDE SEQUENCE [LARGE SCALE GENOMIC DNA]</scope>
    <source>
        <strain evidence="10 11">DP05</strain>
    </source>
</reference>
<dbReference type="InterPro" id="IPR013656">
    <property type="entry name" value="PAS_4"/>
</dbReference>
<dbReference type="SMART" id="SM00387">
    <property type="entry name" value="HATPase_c"/>
    <property type="match status" value="1"/>
</dbReference>
<dbReference type="Gene3D" id="3.30.565.10">
    <property type="entry name" value="Histidine kinase-like ATPase, C-terminal domain"/>
    <property type="match status" value="1"/>
</dbReference>
<dbReference type="EMBL" id="WTUW01000009">
    <property type="protein sequence ID" value="MZR31899.1"/>
    <property type="molecule type" value="Genomic_DNA"/>
</dbReference>
<dbReference type="GO" id="GO:0004721">
    <property type="term" value="F:phosphoprotein phosphatase activity"/>
    <property type="evidence" value="ECO:0007669"/>
    <property type="project" value="TreeGrafter"/>
</dbReference>
<keyword evidence="5" id="KW-0418">Kinase</keyword>
<dbReference type="PROSITE" id="PS50109">
    <property type="entry name" value="HIS_KIN"/>
    <property type="match status" value="1"/>
</dbReference>
<dbReference type="FunFam" id="1.10.287.130:FF:000001">
    <property type="entry name" value="Two-component sensor histidine kinase"/>
    <property type="match status" value="1"/>
</dbReference>
<dbReference type="CDD" id="cd00082">
    <property type="entry name" value="HisKA"/>
    <property type="match status" value="1"/>
</dbReference>
<dbReference type="InterPro" id="IPR005467">
    <property type="entry name" value="His_kinase_dom"/>
</dbReference>
<dbReference type="InterPro" id="IPR050351">
    <property type="entry name" value="BphY/WalK/GraS-like"/>
</dbReference>
<keyword evidence="8" id="KW-1133">Transmembrane helix</keyword>
<sequence length="458" mass="51712">MYNSNNYLWKMVVFVFAMAAPVSIVTFFLYSDENFVFKEYLLIITAAVLPALILYARLVREMQAVAFRMERAAIMSPLEEDTRAGLRTGLLPLDNLLLTMQQYRRVLQHMLGEAQMRQDEASLLFDMLPDPVLVLGSRRRIRRSNTAANRFFNVTEMEGDLTRFLRHPALLKAVDAAYEGKDPDSRIEFTVTDVVPRHVAAYIVNLKDESSEGLRLIVTLHDLTESRRMQQMRVDFVANASHELRTPLAILIGALETLMGPARNDLEAHKRFFSMMQAQSLRMSQLIDDLLSLSHIEINEHSRPSDRVDLGKVLQGVNSLIKAKSTDMGKTIAVQMPTDEVFVTGDFDQLTQVFTNLVDNALKYSFEKSEIRVEVEIGAREARVSVIDEGEGIPEEHLSRLTERFYRVDSDRSRKLGGTGLGLAIVKHIVSRHRGHLEIDSVVGKGSTFSVRLPSSGA</sequence>
<keyword evidence="3" id="KW-0597">Phosphoprotein</keyword>
<evidence type="ECO:0000256" key="5">
    <source>
        <dbReference type="ARBA" id="ARBA00022777"/>
    </source>
</evidence>
<keyword evidence="7 8" id="KW-0472">Membrane</keyword>
<dbReference type="InterPro" id="IPR004358">
    <property type="entry name" value="Sig_transdc_His_kin-like_C"/>
</dbReference>
<protein>
    <recommendedName>
        <fullName evidence="2">histidine kinase</fullName>
        <ecNumber evidence="2">2.7.13.3</ecNumber>
    </recommendedName>
</protein>
<evidence type="ECO:0000313" key="11">
    <source>
        <dbReference type="Proteomes" id="UP000476030"/>
    </source>
</evidence>
<evidence type="ECO:0000256" key="7">
    <source>
        <dbReference type="ARBA" id="ARBA00023136"/>
    </source>
</evidence>
<dbReference type="PANTHER" id="PTHR45453:SF1">
    <property type="entry name" value="PHOSPHATE REGULON SENSOR PROTEIN PHOR"/>
    <property type="match status" value="1"/>
</dbReference>
<dbReference type="InterPro" id="IPR003594">
    <property type="entry name" value="HATPase_dom"/>
</dbReference>
<dbReference type="Gene3D" id="1.10.287.130">
    <property type="match status" value="1"/>
</dbReference>
<evidence type="ECO:0000256" key="4">
    <source>
        <dbReference type="ARBA" id="ARBA00022679"/>
    </source>
</evidence>
<feature type="transmembrane region" description="Helical" evidence="8">
    <location>
        <begin position="40"/>
        <end position="59"/>
    </location>
</feature>
<feature type="domain" description="Histidine kinase" evidence="9">
    <location>
        <begin position="239"/>
        <end position="457"/>
    </location>
</feature>
<keyword evidence="4" id="KW-0808">Transferase</keyword>
<evidence type="ECO:0000256" key="3">
    <source>
        <dbReference type="ARBA" id="ARBA00022553"/>
    </source>
</evidence>
<evidence type="ECO:0000256" key="8">
    <source>
        <dbReference type="SAM" id="Phobius"/>
    </source>
</evidence>
<dbReference type="Pfam" id="PF00512">
    <property type="entry name" value="HisKA"/>
    <property type="match status" value="1"/>
</dbReference>
<evidence type="ECO:0000259" key="9">
    <source>
        <dbReference type="PROSITE" id="PS50109"/>
    </source>
</evidence>
<dbReference type="PRINTS" id="PR00344">
    <property type="entry name" value="BCTRLSENSOR"/>
</dbReference>
<dbReference type="FunFam" id="3.30.565.10:FF:000006">
    <property type="entry name" value="Sensor histidine kinase WalK"/>
    <property type="match status" value="1"/>
</dbReference>
<keyword evidence="8" id="KW-0812">Transmembrane</keyword>
<dbReference type="PANTHER" id="PTHR45453">
    <property type="entry name" value="PHOSPHATE REGULON SENSOR PROTEIN PHOR"/>
    <property type="match status" value="1"/>
</dbReference>
<evidence type="ECO:0000256" key="2">
    <source>
        <dbReference type="ARBA" id="ARBA00012438"/>
    </source>
</evidence>
<dbReference type="InterPro" id="IPR003661">
    <property type="entry name" value="HisK_dim/P_dom"/>
</dbReference>
<dbReference type="SMART" id="SM00388">
    <property type="entry name" value="HisKA"/>
    <property type="match status" value="1"/>
</dbReference>
<dbReference type="Pfam" id="PF08448">
    <property type="entry name" value="PAS_4"/>
    <property type="match status" value="1"/>
</dbReference>
<dbReference type="Gene3D" id="3.30.450.20">
    <property type="entry name" value="PAS domain"/>
    <property type="match status" value="1"/>
</dbReference>
<dbReference type="SUPFAM" id="SSF55785">
    <property type="entry name" value="PYP-like sensor domain (PAS domain)"/>
    <property type="match status" value="1"/>
</dbReference>
<comment type="caution">
    <text evidence="10">The sequence shown here is derived from an EMBL/GenBank/DDBJ whole genome shotgun (WGS) entry which is preliminary data.</text>
</comment>
<dbReference type="Proteomes" id="UP000476030">
    <property type="component" value="Unassembled WGS sequence"/>
</dbReference>
<dbReference type="InterPro" id="IPR036890">
    <property type="entry name" value="HATPase_C_sf"/>
</dbReference>
<dbReference type="InterPro" id="IPR036097">
    <property type="entry name" value="HisK_dim/P_sf"/>
</dbReference>
<dbReference type="GO" id="GO:0005886">
    <property type="term" value="C:plasma membrane"/>
    <property type="evidence" value="ECO:0007669"/>
    <property type="project" value="TreeGrafter"/>
</dbReference>
<gene>
    <name evidence="10" type="ORF">GQE98_14775</name>
</gene>
<evidence type="ECO:0000256" key="6">
    <source>
        <dbReference type="ARBA" id="ARBA00023012"/>
    </source>
</evidence>
<keyword evidence="11" id="KW-1185">Reference proteome</keyword>
<dbReference type="EC" id="2.7.13.3" evidence="2"/>
<comment type="catalytic activity">
    <reaction evidence="1">
        <text>ATP + protein L-histidine = ADP + protein N-phospho-L-histidine.</text>
        <dbReference type="EC" id="2.7.13.3"/>
    </reaction>
</comment>
<dbReference type="SUPFAM" id="SSF47384">
    <property type="entry name" value="Homodimeric domain of signal transducing histidine kinase"/>
    <property type="match status" value="1"/>
</dbReference>